<keyword evidence="4 5" id="KW-0472">Membrane</keyword>
<dbReference type="Pfam" id="PF02656">
    <property type="entry name" value="DUF202"/>
    <property type="match status" value="1"/>
</dbReference>
<comment type="subcellular location">
    <subcellularLocation>
        <location evidence="1">Endomembrane system</location>
        <topology evidence="1">Multi-pass membrane protein</topology>
    </subcellularLocation>
</comment>
<dbReference type="EMBL" id="CP025299">
    <property type="protein sequence ID" value="AUG28274.1"/>
    <property type="molecule type" value="Genomic_DNA"/>
</dbReference>
<evidence type="ECO:0000256" key="5">
    <source>
        <dbReference type="SAM" id="Phobius"/>
    </source>
</evidence>
<dbReference type="Proteomes" id="UP000233276">
    <property type="component" value="Chromosome"/>
</dbReference>
<evidence type="ECO:0000256" key="1">
    <source>
        <dbReference type="ARBA" id="ARBA00004127"/>
    </source>
</evidence>
<feature type="domain" description="DUF202" evidence="6">
    <location>
        <begin position="6"/>
        <end position="71"/>
    </location>
</feature>
<evidence type="ECO:0000313" key="7">
    <source>
        <dbReference type="EMBL" id="AUG28274.1"/>
    </source>
</evidence>
<evidence type="ECO:0000256" key="3">
    <source>
        <dbReference type="ARBA" id="ARBA00022989"/>
    </source>
</evidence>
<protein>
    <recommendedName>
        <fullName evidence="6">DUF202 domain-containing protein</fullName>
    </recommendedName>
</protein>
<sequence>MTEIFDPGLQPERTLLAWRRTLLTIGGAGLIALRLLPSALGPWALPVPLAIIATAVALHLLSERRFRHTYRELTANRVVPTVGMLTLVLAGLVAGGGVTAIVAVLVLAAQHTPGAP</sequence>
<dbReference type="InterPro" id="IPR003807">
    <property type="entry name" value="DUF202"/>
</dbReference>
<evidence type="ECO:0000256" key="4">
    <source>
        <dbReference type="ARBA" id="ARBA00023136"/>
    </source>
</evidence>
<feature type="transmembrane region" description="Helical" evidence="5">
    <location>
        <begin position="82"/>
        <end position="109"/>
    </location>
</feature>
<dbReference type="GO" id="GO:0012505">
    <property type="term" value="C:endomembrane system"/>
    <property type="evidence" value="ECO:0007669"/>
    <property type="project" value="UniProtKB-SubCell"/>
</dbReference>
<dbReference type="RefSeq" id="WP_101305326.1">
    <property type="nucleotide sequence ID" value="NZ_CP025299.1"/>
</dbReference>
<organism evidence="7 8">
    <name type="scientific">Microbacterium hominis</name>
    <dbReference type="NCBI Taxonomy" id="162426"/>
    <lineage>
        <taxon>Bacteria</taxon>
        <taxon>Bacillati</taxon>
        <taxon>Actinomycetota</taxon>
        <taxon>Actinomycetes</taxon>
        <taxon>Micrococcales</taxon>
        <taxon>Microbacteriaceae</taxon>
        <taxon>Microbacterium</taxon>
    </lineage>
</organism>
<name>A0A2K9DR06_9MICO</name>
<keyword evidence="2 5" id="KW-0812">Transmembrane</keyword>
<keyword evidence="3 5" id="KW-1133">Transmembrane helix</keyword>
<dbReference type="KEGG" id="mhos:CXR34_01555"/>
<accession>A0A2K9DR06</accession>
<evidence type="ECO:0000313" key="8">
    <source>
        <dbReference type="Proteomes" id="UP000233276"/>
    </source>
</evidence>
<feature type="transmembrane region" description="Helical" evidence="5">
    <location>
        <begin position="43"/>
        <end position="61"/>
    </location>
</feature>
<dbReference type="AlphaFoldDB" id="A0A2K9DR06"/>
<reference evidence="7 8" key="1">
    <citation type="submission" date="2017-12" db="EMBL/GenBank/DDBJ databases">
        <title>Isolation and characterization of estrogens degradatiion strain Microbacterium hominis SJTG1.</title>
        <authorList>
            <person name="Xiong W."/>
            <person name="Yin C."/>
            <person name="Zheng D."/>
            <person name="Liang R."/>
        </authorList>
    </citation>
    <scope>NUCLEOTIDE SEQUENCE [LARGE SCALE GENOMIC DNA]</scope>
    <source>
        <strain evidence="7 8">SJTG1</strain>
    </source>
</reference>
<evidence type="ECO:0000256" key="2">
    <source>
        <dbReference type="ARBA" id="ARBA00022692"/>
    </source>
</evidence>
<proteinExistence type="predicted"/>
<evidence type="ECO:0000259" key="6">
    <source>
        <dbReference type="Pfam" id="PF02656"/>
    </source>
</evidence>
<gene>
    <name evidence="7" type="ORF">CXR34_01555</name>
</gene>